<comment type="pathway">
    <text evidence="1">Cofactor biosynthesis; tetrahydrofolate biosynthesis; 2-amino-4-hydroxy-6-hydroxymethyl-7,8-dihydropteridine diphosphate from 7,8-dihydroneopterin triphosphate: step 4/4.</text>
</comment>
<dbReference type="Pfam" id="PF01288">
    <property type="entry name" value="HPPK"/>
    <property type="match status" value="1"/>
</dbReference>
<evidence type="ECO:0000256" key="12">
    <source>
        <dbReference type="ARBA" id="ARBA00033413"/>
    </source>
</evidence>
<dbReference type="SUPFAM" id="SSF55083">
    <property type="entry name" value="6-hydroxymethyl-7,8-dihydropterin pyrophosphokinase, HPPK"/>
    <property type="match status" value="1"/>
</dbReference>
<accession>A0A0B7IK85</accession>
<dbReference type="NCBIfam" id="TIGR01498">
    <property type="entry name" value="folK"/>
    <property type="match status" value="1"/>
</dbReference>
<reference evidence="16" key="1">
    <citation type="submission" date="2015-01" db="EMBL/GenBank/DDBJ databases">
        <authorList>
            <person name="MANFREDI Pablo"/>
        </authorList>
    </citation>
    <scope>NUCLEOTIDE SEQUENCE [LARGE SCALE GENOMIC DNA]</scope>
    <source>
        <strain evidence="16">Cc11</strain>
    </source>
</reference>
<feature type="domain" description="Deoxynucleoside kinase" evidence="14">
    <location>
        <begin position="181"/>
        <end position="375"/>
    </location>
</feature>
<dbReference type="GO" id="GO:0005524">
    <property type="term" value="F:ATP binding"/>
    <property type="evidence" value="ECO:0007669"/>
    <property type="project" value="UniProtKB-KW"/>
</dbReference>
<dbReference type="GO" id="GO:0003848">
    <property type="term" value="F:2-amino-4-hydroxy-6-hydroxymethyldihydropteridine diphosphokinase activity"/>
    <property type="evidence" value="ECO:0007669"/>
    <property type="project" value="UniProtKB-EC"/>
</dbReference>
<keyword evidence="8" id="KW-0067">ATP-binding</keyword>
<evidence type="ECO:0000256" key="4">
    <source>
        <dbReference type="ARBA" id="ARBA00016218"/>
    </source>
</evidence>
<dbReference type="PANTHER" id="PTHR43071:SF1">
    <property type="entry name" value="2-AMINO-4-HYDROXY-6-HYDROXYMETHYLDIHYDROPTERIDINE PYROPHOSPHOKINASE"/>
    <property type="match status" value="1"/>
</dbReference>
<keyword evidence="5 15" id="KW-0808">Transferase</keyword>
<dbReference type="SUPFAM" id="SSF52540">
    <property type="entry name" value="P-loop containing nucleoside triphosphate hydrolases"/>
    <property type="match status" value="1"/>
</dbReference>
<evidence type="ECO:0000313" key="15">
    <source>
        <dbReference type="EMBL" id="CEN52261.1"/>
    </source>
</evidence>
<evidence type="ECO:0000256" key="3">
    <source>
        <dbReference type="ARBA" id="ARBA00013253"/>
    </source>
</evidence>
<evidence type="ECO:0000256" key="7">
    <source>
        <dbReference type="ARBA" id="ARBA00022777"/>
    </source>
</evidence>
<dbReference type="Proteomes" id="UP000039370">
    <property type="component" value="Unassembled WGS sequence"/>
</dbReference>
<protein>
    <recommendedName>
        <fullName evidence="4">2-amino-4-hydroxy-6-hydroxymethyldihydropteridine pyrophosphokinase</fullName>
        <ecNumber evidence="3">2.7.6.3</ecNumber>
    </recommendedName>
    <alternativeName>
        <fullName evidence="11">6-hydroxymethyl-7,8-dihydropterin pyrophosphokinase</fullName>
    </alternativeName>
    <alternativeName>
        <fullName evidence="12">7,8-dihydro-6-hydroxymethylpterin-pyrophosphokinase</fullName>
    </alternativeName>
</protein>
<evidence type="ECO:0000259" key="13">
    <source>
        <dbReference type="Pfam" id="PF01288"/>
    </source>
</evidence>
<evidence type="ECO:0000256" key="11">
    <source>
        <dbReference type="ARBA" id="ARBA00029766"/>
    </source>
</evidence>
<dbReference type="AlphaFoldDB" id="A0A0B7IK85"/>
<dbReference type="UniPathway" id="UPA00077">
    <property type="reaction ID" value="UER00155"/>
</dbReference>
<feature type="domain" description="7,8-dihydro-6-hydroxymethylpterin-pyrophosphokinase" evidence="13">
    <location>
        <begin position="7"/>
        <end position="134"/>
    </location>
</feature>
<organism evidence="15 16">
    <name type="scientific">Capnocytophaga canimorsus</name>
    <dbReference type="NCBI Taxonomy" id="28188"/>
    <lineage>
        <taxon>Bacteria</taxon>
        <taxon>Pseudomonadati</taxon>
        <taxon>Bacteroidota</taxon>
        <taxon>Flavobacteriia</taxon>
        <taxon>Flavobacteriales</taxon>
        <taxon>Flavobacteriaceae</taxon>
        <taxon>Capnocytophaga</taxon>
    </lineage>
</organism>
<dbReference type="InterPro" id="IPR031314">
    <property type="entry name" value="DNK_dom"/>
</dbReference>
<keyword evidence="6" id="KW-0547">Nucleotide-binding</keyword>
<sequence length="378" mass="44317">MRHKKFYIALGSNLGDRKIYLQQAIDAIEQRIGRVVQLSQLYETASWGFQADAFYNLCVLVRTDLSAQKCLEVLLSIENELGRVRSDTKLYQSRTIDLDILLYDNQIIETDELQVPHPQIQNRKFVLFPLVEIAHNEIHPLLKKSIKQLSETTADISEVIPTGIRLTPKRKKSPFANYNYIAIEGNIGAGKTTLATKIAEDYNAKLILERFADNPFLPKFYENPKRYGFTLEMSFLTERYQQMAENLAQLDLFKQFVVSDYDIFKSLIFSAVTLTEEEFSLYRKLFYILYRQIVKPELYIYLYQNPQRLIENIQKRGRLYEQNISKEYLKQIHDGYLQFIQNSLDDNILIIDVTELDFVENPSHYEQIITQIDGFQKI</sequence>
<name>A0A0B7IK85_9FLAO</name>
<dbReference type="CDD" id="cd01673">
    <property type="entry name" value="dNK"/>
    <property type="match status" value="1"/>
</dbReference>
<dbReference type="CDD" id="cd00483">
    <property type="entry name" value="HPPK"/>
    <property type="match status" value="1"/>
</dbReference>
<proteinExistence type="inferred from homology"/>
<evidence type="ECO:0000256" key="1">
    <source>
        <dbReference type="ARBA" id="ARBA00005051"/>
    </source>
</evidence>
<dbReference type="Gene3D" id="3.40.50.300">
    <property type="entry name" value="P-loop containing nucleotide triphosphate hydrolases"/>
    <property type="match status" value="1"/>
</dbReference>
<evidence type="ECO:0000256" key="5">
    <source>
        <dbReference type="ARBA" id="ARBA00022679"/>
    </source>
</evidence>
<evidence type="ECO:0000256" key="6">
    <source>
        <dbReference type="ARBA" id="ARBA00022741"/>
    </source>
</evidence>
<comment type="similarity">
    <text evidence="2">Belongs to the HPPK family.</text>
</comment>
<evidence type="ECO:0000256" key="9">
    <source>
        <dbReference type="ARBA" id="ARBA00022909"/>
    </source>
</evidence>
<dbReference type="Gene3D" id="3.30.70.560">
    <property type="entry name" value="7,8-Dihydro-6-hydroxymethylpterin-pyrophosphokinase HPPK"/>
    <property type="match status" value="1"/>
</dbReference>
<keyword evidence="7 15" id="KW-0418">Kinase</keyword>
<dbReference type="GO" id="GO:0046656">
    <property type="term" value="P:folic acid biosynthetic process"/>
    <property type="evidence" value="ECO:0007669"/>
    <property type="project" value="UniProtKB-KW"/>
</dbReference>
<dbReference type="Pfam" id="PF01712">
    <property type="entry name" value="dNK"/>
    <property type="match status" value="1"/>
</dbReference>
<dbReference type="PANTHER" id="PTHR43071">
    <property type="entry name" value="2-AMINO-4-HYDROXY-6-HYDROXYMETHYLDIHYDROPTERIDINE PYROPHOSPHOKINASE"/>
    <property type="match status" value="1"/>
</dbReference>
<dbReference type="GO" id="GO:0016301">
    <property type="term" value="F:kinase activity"/>
    <property type="evidence" value="ECO:0007669"/>
    <property type="project" value="UniProtKB-KW"/>
</dbReference>
<dbReference type="EMBL" id="CDOK01000160">
    <property type="protein sequence ID" value="CEN52261.1"/>
    <property type="molecule type" value="Genomic_DNA"/>
</dbReference>
<dbReference type="EC" id="2.7.6.3" evidence="3"/>
<evidence type="ECO:0000259" key="14">
    <source>
        <dbReference type="Pfam" id="PF01712"/>
    </source>
</evidence>
<evidence type="ECO:0000313" key="16">
    <source>
        <dbReference type="Proteomes" id="UP000039370"/>
    </source>
</evidence>
<dbReference type="InterPro" id="IPR027417">
    <property type="entry name" value="P-loop_NTPase"/>
</dbReference>
<evidence type="ECO:0000256" key="10">
    <source>
        <dbReference type="ARBA" id="ARBA00029409"/>
    </source>
</evidence>
<evidence type="ECO:0000256" key="8">
    <source>
        <dbReference type="ARBA" id="ARBA00022840"/>
    </source>
</evidence>
<dbReference type="GO" id="GO:0046654">
    <property type="term" value="P:tetrahydrofolate biosynthetic process"/>
    <property type="evidence" value="ECO:0007669"/>
    <property type="project" value="UniProtKB-UniPathway"/>
</dbReference>
<gene>
    <name evidence="15" type="ORF">CCAN11_2420050</name>
</gene>
<dbReference type="InterPro" id="IPR035907">
    <property type="entry name" value="Hppk_sf"/>
</dbReference>
<evidence type="ECO:0000256" key="2">
    <source>
        <dbReference type="ARBA" id="ARBA00005810"/>
    </source>
</evidence>
<keyword evidence="9" id="KW-0289">Folate biosynthesis</keyword>
<comment type="function">
    <text evidence="10">Catalyzes the transfer of pyrophosphate from adenosine triphosphate (ATP) to 6-hydroxymethyl-7,8-dihydropterin, an enzymatic step in folate biosynthesis pathway.</text>
</comment>
<dbReference type="InterPro" id="IPR000550">
    <property type="entry name" value="Hppk"/>
</dbReference>